<proteinExistence type="predicted"/>
<evidence type="ECO:0000313" key="3">
    <source>
        <dbReference type="Proteomes" id="UP000663845"/>
    </source>
</evidence>
<dbReference type="EMBL" id="CAJOAZ010009230">
    <property type="protein sequence ID" value="CAF4199635.1"/>
    <property type="molecule type" value="Genomic_DNA"/>
</dbReference>
<gene>
    <name evidence="1" type="ORF">JYZ213_LOCUS1892</name>
    <name evidence="2" type="ORF">OXD698_LOCUS40766</name>
</gene>
<name>A0A813NKX3_9BILA</name>
<dbReference type="EMBL" id="CAJNOG010000009">
    <property type="protein sequence ID" value="CAF0741306.1"/>
    <property type="molecule type" value="Genomic_DNA"/>
</dbReference>
<dbReference type="Proteomes" id="UP000663845">
    <property type="component" value="Unassembled WGS sequence"/>
</dbReference>
<dbReference type="AlphaFoldDB" id="A0A813NKX3"/>
<dbReference type="Proteomes" id="UP000663844">
    <property type="component" value="Unassembled WGS sequence"/>
</dbReference>
<reference evidence="1" key="1">
    <citation type="submission" date="2021-02" db="EMBL/GenBank/DDBJ databases">
        <authorList>
            <person name="Nowell W R."/>
        </authorList>
    </citation>
    <scope>NUCLEOTIDE SEQUENCE</scope>
</reference>
<organism evidence="1 3">
    <name type="scientific">Adineta steineri</name>
    <dbReference type="NCBI Taxonomy" id="433720"/>
    <lineage>
        <taxon>Eukaryota</taxon>
        <taxon>Metazoa</taxon>
        <taxon>Spiralia</taxon>
        <taxon>Gnathifera</taxon>
        <taxon>Rotifera</taxon>
        <taxon>Eurotatoria</taxon>
        <taxon>Bdelloidea</taxon>
        <taxon>Adinetida</taxon>
        <taxon>Adinetidae</taxon>
        <taxon>Adineta</taxon>
    </lineage>
</organism>
<accession>A0A813NKX3</accession>
<evidence type="ECO:0000313" key="2">
    <source>
        <dbReference type="EMBL" id="CAF4199635.1"/>
    </source>
</evidence>
<evidence type="ECO:0000313" key="1">
    <source>
        <dbReference type="EMBL" id="CAF0741306.1"/>
    </source>
</evidence>
<comment type="caution">
    <text evidence="1">The sequence shown here is derived from an EMBL/GenBank/DDBJ whole genome shotgun (WGS) entry which is preliminary data.</text>
</comment>
<sequence>MDAQSLRILVHGVVASVNGNYRDAGDAVRELIKADESTQLSSSDVHRIIQASLQDENTSQADIQVWNLDPLRYGNQLRGDNKKWSREFFKKYQKSVTDGQLGARFITTYNIVL</sequence>
<protein>
    <submittedName>
        <fullName evidence="1">Uncharacterized protein</fullName>
    </submittedName>
</protein>